<keyword evidence="3" id="KW-1185">Reference proteome</keyword>
<reference evidence="2" key="1">
    <citation type="submission" date="2022-08" db="EMBL/GenBank/DDBJ databases">
        <authorList>
            <person name="Gutierrez-Valencia J."/>
        </authorList>
    </citation>
    <scope>NUCLEOTIDE SEQUENCE</scope>
</reference>
<comment type="caution">
    <text evidence="2">The sequence shown here is derived from an EMBL/GenBank/DDBJ whole genome shotgun (WGS) entry which is preliminary data.</text>
</comment>
<evidence type="ECO:0008006" key="4">
    <source>
        <dbReference type="Google" id="ProtNLM"/>
    </source>
</evidence>
<evidence type="ECO:0000256" key="1">
    <source>
        <dbReference type="SAM" id="Phobius"/>
    </source>
</evidence>
<feature type="transmembrane region" description="Helical" evidence="1">
    <location>
        <begin position="20"/>
        <end position="38"/>
    </location>
</feature>
<keyword evidence="1" id="KW-1133">Transmembrane helix</keyword>
<evidence type="ECO:0000313" key="2">
    <source>
        <dbReference type="EMBL" id="CAI0404772.1"/>
    </source>
</evidence>
<keyword evidence="1" id="KW-0472">Membrane</keyword>
<dbReference type="Proteomes" id="UP001154282">
    <property type="component" value="Unassembled WGS sequence"/>
</dbReference>
<organism evidence="2 3">
    <name type="scientific">Linum tenue</name>
    <dbReference type="NCBI Taxonomy" id="586396"/>
    <lineage>
        <taxon>Eukaryota</taxon>
        <taxon>Viridiplantae</taxon>
        <taxon>Streptophyta</taxon>
        <taxon>Embryophyta</taxon>
        <taxon>Tracheophyta</taxon>
        <taxon>Spermatophyta</taxon>
        <taxon>Magnoliopsida</taxon>
        <taxon>eudicotyledons</taxon>
        <taxon>Gunneridae</taxon>
        <taxon>Pentapetalae</taxon>
        <taxon>rosids</taxon>
        <taxon>fabids</taxon>
        <taxon>Malpighiales</taxon>
        <taxon>Linaceae</taxon>
        <taxon>Linum</taxon>
    </lineage>
</organism>
<feature type="non-terminal residue" evidence="2">
    <location>
        <position position="1"/>
    </location>
</feature>
<sequence>RISSYIRRSRSGITYQPNLFCLFFGIGSCLYILILYFIKLSLCSCCTTPYLCGSYKCFNSICCDVHEWFRIFQRLEPLDCWGRDYFLNLYKYFYFANYYYFGYVLNKPDSRARFDKQWSTNWNSFVNRFFSSI</sequence>
<proteinExistence type="predicted"/>
<dbReference type="EMBL" id="CAMGYJ010000004">
    <property type="protein sequence ID" value="CAI0404772.1"/>
    <property type="molecule type" value="Genomic_DNA"/>
</dbReference>
<keyword evidence="1" id="KW-0812">Transmembrane</keyword>
<evidence type="ECO:0000313" key="3">
    <source>
        <dbReference type="Proteomes" id="UP001154282"/>
    </source>
</evidence>
<dbReference type="AlphaFoldDB" id="A0AAV0J4Q2"/>
<name>A0AAV0J4Q2_9ROSI</name>
<accession>A0AAV0J4Q2</accession>
<protein>
    <recommendedName>
        <fullName evidence="4">Maturase K</fullName>
    </recommendedName>
</protein>
<gene>
    <name evidence="2" type="ORF">LITE_LOCUS12607</name>
</gene>